<gene>
    <name evidence="3" type="ORF">FMM06_04675</name>
</gene>
<dbReference type="SFLD" id="SFLDS00019">
    <property type="entry name" value="Glutathione_Transferase_(cytos"/>
    <property type="match status" value="1"/>
</dbReference>
<dbReference type="InterPro" id="IPR004045">
    <property type="entry name" value="Glutathione_S-Trfase_N"/>
</dbReference>
<dbReference type="GO" id="GO:0016740">
    <property type="term" value="F:transferase activity"/>
    <property type="evidence" value="ECO:0007669"/>
    <property type="project" value="UniProtKB-KW"/>
</dbReference>
<dbReference type="Proteomes" id="UP000317894">
    <property type="component" value="Unassembled WGS sequence"/>
</dbReference>
<dbReference type="SUPFAM" id="SSF47616">
    <property type="entry name" value="GST C-terminal domain-like"/>
    <property type="match status" value="1"/>
</dbReference>
<dbReference type="PANTHER" id="PTHR44051">
    <property type="entry name" value="GLUTATHIONE S-TRANSFERASE-RELATED"/>
    <property type="match status" value="1"/>
</dbReference>
<keyword evidence="4" id="KW-1185">Reference proteome</keyword>
<evidence type="ECO:0000259" key="2">
    <source>
        <dbReference type="PROSITE" id="PS50405"/>
    </source>
</evidence>
<organism evidence="3 4">
    <name type="scientific">Glacieibacterium frigidum</name>
    <dbReference type="NCBI Taxonomy" id="2593303"/>
    <lineage>
        <taxon>Bacteria</taxon>
        <taxon>Pseudomonadati</taxon>
        <taxon>Pseudomonadota</taxon>
        <taxon>Alphaproteobacteria</taxon>
        <taxon>Sphingomonadales</taxon>
        <taxon>Sphingosinicellaceae</taxon>
        <taxon>Glacieibacterium</taxon>
    </lineage>
</organism>
<dbReference type="SFLD" id="SFLDG00358">
    <property type="entry name" value="Main_(cytGST)"/>
    <property type="match status" value="1"/>
</dbReference>
<comment type="caution">
    <text evidence="3">The sequence shown here is derived from an EMBL/GenBank/DDBJ whole genome shotgun (WGS) entry which is preliminary data.</text>
</comment>
<dbReference type="Pfam" id="PF13409">
    <property type="entry name" value="GST_N_2"/>
    <property type="match status" value="1"/>
</dbReference>
<protein>
    <submittedName>
        <fullName evidence="3">Glutathione S-transferase family protein</fullName>
    </submittedName>
</protein>
<dbReference type="PANTHER" id="PTHR44051:SF8">
    <property type="entry name" value="GLUTATHIONE S-TRANSFERASE GSTA"/>
    <property type="match status" value="1"/>
</dbReference>
<keyword evidence="3" id="KW-0808">Transferase</keyword>
<dbReference type="SUPFAM" id="SSF52833">
    <property type="entry name" value="Thioredoxin-like"/>
    <property type="match status" value="1"/>
</dbReference>
<dbReference type="Gene3D" id="3.40.30.10">
    <property type="entry name" value="Glutaredoxin"/>
    <property type="match status" value="1"/>
</dbReference>
<accession>A0A552UGV2</accession>
<feature type="domain" description="GST N-terminal" evidence="1">
    <location>
        <begin position="1"/>
        <end position="82"/>
    </location>
</feature>
<feature type="domain" description="GST C-terminal" evidence="2">
    <location>
        <begin position="87"/>
        <end position="200"/>
    </location>
</feature>
<dbReference type="InterPro" id="IPR036282">
    <property type="entry name" value="Glutathione-S-Trfase_C_sf"/>
</dbReference>
<proteinExistence type="predicted"/>
<dbReference type="OrthoDB" id="5293590at2"/>
<evidence type="ECO:0000313" key="4">
    <source>
        <dbReference type="Proteomes" id="UP000317894"/>
    </source>
</evidence>
<sequence>MHLYTAADPAPNPRRIRLFLQEKGLDLPAIELSLFAGEHKAVEALARNPRGQVPFLELDDGRVLAETVAICRYLDELHPEPPLFGQDAWQRAETDMWVRRVESTLGVPVATVWQHGHPMTAKLLTQIPATADAARVRALDAMRWFDTQLTGRTWLAGNRYTIADIVLLTTLDFADWIGLALPGDTPALADWQARATARYA</sequence>
<dbReference type="EMBL" id="VJWA01000001">
    <property type="protein sequence ID" value="TRW17463.1"/>
    <property type="molecule type" value="Genomic_DNA"/>
</dbReference>
<evidence type="ECO:0000259" key="1">
    <source>
        <dbReference type="PROSITE" id="PS50404"/>
    </source>
</evidence>
<name>A0A552UGV2_9SPHN</name>
<dbReference type="CDD" id="cd03051">
    <property type="entry name" value="GST_N_GTT2_like"/>
    <property type="match status" value="1"/>
</dbReference>
<evidence type="ECO:0000313" key="3">
    <source>
        <dbReference type="EMBL" id="TRW17463.1"/>
    </source>
</evidence>
<dbReference type="PROSITE" id="PS50405">
    <property type="entry name" value="GST_CTER"/>
    <property type="match status" value="1"/>
</dbReference>
<dbReference type="Gene3D" id="1.20.1050.10">
    <property type="match status" value="1"/>
</dbReference>
<reference evidence="3 4" key="1">
    <citation type="submission" date="2019-07" db="EMBL/GenBank/DDBJ databases">
        <title>Novel species isolated from glacier.</title>
        <authorList>
            <person name="Liu Q."/>
            <person name="Xin Y.-H."/>
        </authorList>
    </citation>
    <scope>NUCLEOTIDE SEQUENCE [LARGE SCALE GENOMIC DNA]</scope>
    <source>
        <strain evidence="3 4">LB1R16</strain>
    </source>
</reference>
<dbReference type="InterPro" id="IPR036249">
    <property type="entry name" value="Thioredoxin-like_sf"/>
</dbReference>
<dbReference type="Pfam" id="PF00043">
    <property type="entry name" value="GST_C"/>
    <property type="match status" value="1"/>
</dbReference>
<dbReference type="InterPro" id="IPR040079">
    <property type="entry name" value="Glutathione_S-Trfase"/>
</dbReference>
<dbReference type="InterPro" id="IPR010987">
    <property type="entry name" value="Glutathione-S-Trfase_C-like"/>
</dbReference>
<dbReference type="RefSeq" id="WP_143555008.1">
    <property type="nucleotide sequence ID" value="NZ_VJWA01000001.1"/>
</dbReference>
<dbReference type="PROSITE" id="PS50404">
    <property type="entry name" value="GST_NTER"/>
    <property type="match status" value="1"/>
</dbReference>
<dbReference type="InterPro" id="IPR034345">
    <property type="entry name" value="Gtt2-like_N"/>
</dbReference>
<dbReference type="AlphaFoldDB" id="A0A552UGV2"/>
<dbReference type="InterPro" id="IPR004046">
    <property type="entry name" value="GST_C"/>
</dbReference>